<reference evidence="2" key="1">
    <citation type="submission" date="2013-12" db="EMBL/GenBank/DDBJ databases">
        <title>Genome sequences of Streptococcus thermophilus strains MTH17CL396 and M17PTZA496 isolated from Fontina cheese in Valle d'Aosta region (Italy).</title>
        <authorList>
            <person name="Treu L."/>
            <person name="Giacomini A."/>
            <person name="Corich V."/>
            <person name="Vendramin V."/>
            <person name="Bovo B."/>
        </authorList>
    </citation>
    <scope>NUCLEOTIDE SEQUENCE [LARGE SCALE GENOMIC DNA]</scope>
    <source>
        <strain evidence="2">M17PTZA496</strain>
    </source>
</reference>
<dbReference type="PATRIC" id="fig|1433289.7.peg.1453"/>
<evidence type="ECO:0000313" key="1">
    <source>
        <dbReference type="EMBL" id="ETW88995.1"/>
    </source>
</evidence>
<sequence length="86" mass="9892">MGGLWVNSNNTALVYDLNGKKSKLVVGYREEEIKEISIGQKIRQKFETSLEDVSDSKLKTIADFDKKYQLQTKEVVLVKTERGWLL</sequence>
<proteinExistence type="predicted"/>
<accession>A0A0E2Q211</accession>
<evidence type="ECO:0000313" key="2">
    <source>
        <dbReference type="Proteomes" id="UP000024559"/>
    </source>
</evidence>
<dbReference type="AlphaFoldDB" id="A0A0E2Q211"/>
<dbReference type="EMBL" id="AZJT01000055">
    <property type="protein sequence ID" value="ETW88995.1"/>
    <property type="molecule type" value="Genomic_DNA"/>
</dbReference>
<organism evidence="1 2">
    <name type="scientific">Streptococcus thermophilus M17PTZA496</name>
    <dbReference type="NCBI Taxonomy" id="1433289"/>
    <lineage>
        <taxon>Bacteria</taxon>
        <taxon>Bacillati</taxon>
        <taxon>Bacillota</taxon>
        <taxon>Bacilli</taxon>
        <taxon>Lactobacillales</taxon>
        <taxon>Streptococcaceae</taxon>
        <taxon>Streptococcus</taxon>
    </lineage>
</organism>
<protein>
    <submittedName>
        <fullName evidence="1">Uncharacterized protein</fullName>
    </submittedName>
</protein>
<dbReference type="HOGENOM" id="CLU_2620688_0_0_9"/>
<comment type="caution">
    <text evidence="1">The sequence shown here is derived from an EMBL/GenBank/DDBJ whole genome shotgun (WGS) entry which is preliminary data.</text>
</comment>
<gene>
    <name evidence="1" type="ORF">X841_07065</name>
</gene>
<name>A0A0E2Q211_STRTR</name>
<dbReference type="Proteomes" id="UP000024559">
    <property type="component" value="Chromosome"/>
</dbReference>